<evidence type="ECO:0000313" key="2">
    <source>
        <dbReference type="Proteomes" id="UP000523955"/>
    </source>
</evidence>
<evidence type="ECO:0000313" key="1">
    <source>
        <dbReference type="EMBL" id="MBB6626776.1"/>
    </source>
</evidence>
<comment type="caution">
    <text evidence="1">The sequence shown here is derived from an EMBL/GenBank/DDBJ whole genome shotgun (WGS) entry which is preliminary data.</text>
</comment>
<accession>A0A7X0REF3</accession>
<reference evidence="1 2" key="1">
    <citation type="submission" date="2020-08" db="EMBL/GenBank/DDBJ databases">
        <authorList>
            <person name="Seo M.-J."/>
        </authorList>
    </citation>
    <scope>NUCLEOTIDE SEQUENCE [LARGE SCALE GENOMIC DNA]</scope>
    <source>
        <strain evidence="1 2">KIGAM211</strain>
    </source>
</reference>
<name>A0A7X0REF3_9ACTN</name>
<proteinExistence type="predicted"/>
<sequence>MASRMKSLRKPIVIEFAEPVSDDLYLGLAAAIMTVVDLAGTPGSLHASMTIDPDLDDEYDLVDPFGQARSRRGRSVKRES</sequence>
<dbReference type="EMBL" id="JACKXE010000001">
    <property type="protein sequence ID" value="MBB6626776.1"/>
    <property type="molecule type" value="Genomic_DNA"/>
</dbReference>
<protein>
    <submittedName>
        <fullName evidence="1">Uncharacterized protein</fullName>
    </submittedName>
</protein>
<dbReference type="Proteomes" id="UP000523955">
    <property type="component" value="Unassembled WGS sequence"/>
</dbReference>
<organism evidence="1 2">
    <name type="scientific">Nocardioides luti</name>
    <dbReference type="NCBI Taxonomy" id="2761101"/>
    <lineage>
        <taxon>Bacteria</taxon>
        <taxon>Bacillati</taxon>
        <taxon>Actinomycetota</taxon>
        <taxon>Actinomycetes</taxon>
        <taxon>Propionibacteriales</taxon>
        <taxon>Nocardioidaceae</taxon>
        <taxon>Nocardioides</taxon>
    </lineage>
</organism>
<dbReference type="RefSeq" id="WP_185252009.1">
    <property type="nucleotide sequence ID" value="NZ_JACKXE010000001.1"/>
</dbReference>
<gene>
    <name evidence="1" type="ORF">H5V45_05525</name>
</gene>
<dbReference type="AlphaFoldDB" id="A0A7X0REF3"/>
<keyword evidence="2" id="KW-1185">Reference proteome</keyword>